<dbReference type="PRINTS" id="PR00389">
    <property type="entry name" value="PHPHLIPASEA2"/>
</dbReference>
<comment type="cofactor">
    <cofactor evidence="5">
        <name>Ca(2+)</name>
        <dbReference type="ChEBI" id="CHEBI:29108"/>
    </cofactor>
    <text evidence="5">Binds 1 Ca(2+) ion per subunit.</text>
</comment>
<keyword evidence="9" id="KW-0472">Membrane</keyword>
<dbReference type="GO" id="GO:0005509">
    <property type="term" value="F:calcium ion binding"/>
    <property type="evidence" value="ECO:0007669"/>
    <property type="project" value="InterPro"/>
</dbReference>
<dbReference type="Pfam" id="PF00068">
    <property type="entry name" value="Phospholip_A2_1"/>
    <property type="match status" value="1"/>
</dbReference>
<keyword evidence="8" id="KW-0378">Hydrolase</keyword>
<dbReference type="SUPFAM" id="SSF48619">
    <property type="entry name" value="Phospholipase A2, PLA2"/>
    <property type="match status" value="1"/>
</dbReference>
<dbReference type="AlphaFoldDB" id="A0A671X8U6"/>
<evidence type="ECO:0000313" key="11">
    <source>
        <dbReference type="Ensembl" id="ENSSAUP00010047463.1"/>
    </source>
</evidence>
<feature type="binding site" evidence="5">
    <location>
        <position position="110"/>
    </location>
    <ligand>
        <name>Ca(2+)</name>
        <dbReference type="ChEBI" id="CHEBI:29108"/>
    </ligand>
</feature>
<keyword evidence="5" id="KW-0479">Metal-binding</keyword>
<feature type="disulfide bond" evidence="6">
    <location>
        <begin position="122"/>
        <end position="152"/>
    </location>
</feature>
<dbReference type="Gene3D" id="1.20.90.10">
    <property type="entry name" value="Phospholipase A2 domain"/>
    <property type="match status" value="1"/>
</dbReference>
<gene>
    <name evidence="11" type="primary">LOC115581783</name>
</gene>
<dbReference type="GeneTree" id="ENSGT00940000154885"/>
<feature type="chain" id="PRO_5044517398" description="Phospholipase A2" evidence="8">
    <location>
        <begin position="27"/>
        <end position="184"/>
    </location>
</feature>
<feature type="binding site" evidence="5">
    <location>
        <position position="91"/>
    </location>
    <ligand>
        <name>Ca(2+)</name>
        <dbReference type="ChEBI" id="CHEBI:29108"/>
    </ligand>
</feature>
<dbReference type="PANTHER" id="PTHR11716">
    <property type="entry name" value="PHOSPHOLIPASE A2 FAMILY MEMBER"/>
    <property type="match status" value="1"/>
</dbReference>
<feature type="active site" evidence="4">
    <location>
        <position position="109"/>
    </location>
</feature>
<evidence type="ECO:0000256" key="6">
    <source>
        <dbReference type="PIRSR" id="PIRSR601211-3"/>
    </source>
</evidence>
<feature type="disulfide bond" evidence="6">
    <location>
        <begin position="145"/>
        <end position="157"/>
    </location>
</feature>
<organism evidence="11 12">
    <name type="scientific">Sparus aurata</name>
    <name type="common">Gilthead sea bream</name>
    <dbReference type="NCBI Taxonomy" id="8175"/>
    <lineage>
        <taxon>Eukaryota</taxon>
        <taxon>Metazoa</taxon>
        <taxon>Chordata</taxon>
        <taxon>Craniata</taxon>
        <taxon>Vertebrata</taxon>
        <taxon>Euteleostomi</taxon>
        <taxon>Actinopterygii</taxon>
        <taxon>Neopterygii</taxon>
        <taxon>Teleostei</taxon>
        <taxon>Neoteleostei</taxon>
        <taxon>Acanthomorphata</taxon>
        <taxon>Eupercaria</taxon>
        <taxon>Spariformes</taxon>
        <taxon>Sparidae</taxon>
        <taxon>Sparus</taxon>
    </lineage>
</organism>
<feature type="signal peptide" evidence="8">
    <location>
        <begin position="1"/>
        <end position="26"/>
    </location>
</feature>
<keyword evidence="9" id="KW-0812">Transmembrane</keyword>
<keyword evidence="2 8" id="KW-0964">Secreted</keyword>
<feature type="binding site" evidence="5">
    <location>
        <position position="93"/>
    </location>
    <ligand>
        <name>Ca(2+)</name>
        <dbReference type="ChEBI" id="CHEBI:29108"/>
    </ligand>
</feature>
<evidence type="ECO:0000259" key="10">
    <source>
        <dbReference type="SMART" id="SM00085"/>
    </source>
</evidence>
<evidence type="ECO:0000256" key="9">
    <source>
        <dbReference type="SAM" id="Phobius"/>
    </source>
</evidence>
<keyword evidence="3 6" id="KW-1015">Disulfide bond</keyword>
<dbReference type="InterPro" id="IPR033113">
    <property type="entry name" value="PLA2_histidine"/>
</dbReference>
<dbReference type="InterPro" id="IPR033112">
    <property type="entry name" value="PLA2_Asp_AS"/>
</dbReference>
<dbReference type="GO" id="GO:0005543">
    <property type="term" value="F:phospholipid binding"/>
    <property type="evidence" value="ECO:0007669"/>
    <property type="project" value="TreeGrafter"/>
</dbReference>
<dbReference type="Ensembl" id="ENSSAUT00010049886.1">
    <property type="protein sequence ID" value="ENSSAUP00010047463.1"/>
    <property type="gene ID" value="ENSSAUG00010019754.1"/>
</dbReference>
<reference evidence="11" key="2">
    <citation type="submission" date="2025-05" db="UniProtKB">
        <authorList>
            <consortium name="Ensembl"/>
        </authorList>
    </citation>
    <scope>IDENTIFICATION</scope>
</reference>
<feature type="active site" evidence="4">
    <location>
        <position position="160"/>
    </location>
</feature>
<feature type="disulfide bond" evidence="6">
    <location>
        <begin position="112"/>
        <end position="159"/>
    </location>
</feature>
<dbReference type="FunFam" id="1.20.90.10:FF:000007">
    <property type="entry name" value="Acidic phospholipase A2"/>
    <property type="match status" value="1"/>
</dbReference>
<comment type="similarity">
    <text evidence="7">Belongs to the phospholipase A2 family.</text>
</comment>
<dbReference type="Proteomes" id="UP000472265">
    <property type="component" value="Chromosome 5"/>
</dbReference>
<evidence type="ECO:0000256" key="2">
    <source>
        <dbReference type="ARBA" id="ARBA00022525"/>
    </source>
</evidence>
<evidence type="ECO:0000256" key="1">
    <source>
        <dbReference type="ARBA" id="ARBA00004613"/>
    </source>
</evidence>
<dbReference type="InterPro" id="IPR036444">
    <property type="entry name" value="PLipase_A2_dom_sf"/>
</dbReference>
<feature type="transmembrane region" description="Helical" evidence="9">
    <location>
        <begin position="42"/>
        <end position="62"/>
    </location>
</feature>
<reference evidence="11" key="1">
    <citation type="submission" date="2021-04" db="EMBL/GenBank/DDBJ databases">
        <authorList>
            <consortium name="Wellcome Sanger Institute Data Sharing"/>
        </authorList>
    </citation>
    <scope>NUCLEOTIDE SEQUENCE [LARGE SCALE GENOMIC DNA]</scope>
</reference>
<feature type="disulfide bond" evidence="6">
    <location>
        <begin position="90"/>
        <end position="106"/>
    </location>
</feature>
<evidence type="ECO:0000256" key="8">
    <source>
        <dbReference type="RuleBase" id="RU361236"/>
    </source>
</evidence>
<dbReference type="Ensembl" id="ENSSAUT00010049890.1">
    <property type="protein sequence ID" value="ENSSAUP00010047466.1"/>
    <property type="gene ID" value="ENSSAUG00010019754.1"/>
</dbReference>
<evidence type="ECO:0000256" key="5">
    <source>
        <dbReference type="PIRSR" id="PIRSR601211-2"/>
    </source>
</evidence>
<keyword evidence="12" id="KW-1185">Reference proteome</keyword>
<evidence type="ECO:0000256" key="4">
    <source>
        <dbReference type="PIRSR" id="PIRSR601211-1"/>
    </source>
</evidence>
<feature type="binding site" evidence="5">
    <location>
        <position position="89"/>
    </location>
    <ligand>
        <name>Ca(2+)</name>
        <dbReference type="ChEBI" id="CHEBI:29108"/>
    </ligand>
</feature>
<keyword evidence="8" id="KW-0732">Signal</keyword>
<protein>
    <recommendedName>
        <fullName evidence="8">Phospholipase A2</fullName>
        <ecNumber evidence="8">3.1.1.4</ecNumber>
    </recommendedName>
</protein>
<evidence type="ECO:0000313" key="12">
    <source>
        <dbReference type="Proteomes" id="UP000472265"/>
    </source>
</evidence>
<dbReference type="InterPro" id="IPR001211">
    <property type="entry name" value="PLA2"/>
</dbReference>
<evidence type="ECO:0000256" key="7">
    <source>
        <dbReference type="RuleBase" id="RU003654"/>
    </source>
</evidence>
<dbReference type="GO" id="GO:0050482">
    <property type="term" value="P:arachidonate secretion"/>
    <property type="evidence" value="ECO:0007669"/>
    <property type="project" value="InterPro"/>
</dbReference>
<dbReference type="PANTHER" id="PTHR11716:SF100">
    <property type="entry name" value="PHOSPHOLIPASE A2"/>
    <property type="match status" value="1"/>
</dbReference>
<dbReference type="PROSITE" id="PS00119">
    <property type="entry name" value="PA2_ASP"/>
    <property type="match status" value="1"/>
</dbReference>
<proteinExistence type="inferred from homology"/>
<comment type="subcellular location">
    <subcellularLocation>
        <location evidence="1 8">Secreted</location>
    </subcellularLocation>
</comment>
<dbReference type="GO" id="GO:0006644">
    <property type="term" value="P:phospholipid metabolic process"/>
    <property type="evidence" value="ECO:0007669"/>
    <property type="project" value="InterPro"/>
</dbReference>
<comment type="catalytic activity">
    <reaction evidence="8">
        <text>a 1,2-diacyl-sn-glycero-3-phosphocholine + H2O = a 1-acyl-sn-glycero-3-phosphocholine + a fatty acid + H(+)</text>
        <dbReference type="Rhea" id="RHEA:15801"/>
        <dbReference type="ChEBI" id="CHEBI:15377"/>
        <dbReference type="ChEBI" id="CHEBI:15378"/>
        <dbReference type="ChEBI" id="CHEBI:28868"/>
        <dbReference type="ChEBI" id="CHEBI:57643"/>
        <dbReference type="ChEBI" id="CHEBI:58168"/>
        <dbReference type="EC" id="3.1.1.4"/>
    </reaction>
</comment>
<dbReference type="PROSITE" id="PS00118">
    <property type="entry name" value="PA2_HIS"/>
    <property type="match status" value="1"/>
</dbReference>
<dbReference type="GO" id="GO:0005576">
    <property type="term" value="C:extracellular region"/>
    <property type="evidence" value="ECO:0007669"/>
    <property type="project" value="UniProtKB-SubCell"/>
</dbReference>
<keyword evidence="8" id="KW-0443">Lipid metabolism</keyword>
<dbReference type="CDD" id="cd00125">
    <property type="entry name" value="PLA2c"/>
    <property type="match status" value="1"/>
</dbReference>
<dbReference type="EC" id="3.1.1.4" evidence="8"/>
<dbReference type="GO" id="GO:0047498">
    <property type="term" value="F:calcium-dependent phospholipase A2 activity"/>
    <property type="evidence" value="ECO:0007669"/>
    <property type="project" value="TreeGrafter"/>
</dbReference>
<accession>A0A671X8U6</accession>
<keyword evidence="5 8" id="KW-0106">Calcium</keyword>
<dbReference type="SMART" id="SM00085">
    <property type="entry name" value="PA2c"/>
    <property type="match status" value="1"/>
</dbReference>
<feature type="domain" description="Phospholipase A2-like central" evidence="10">
    <location>
        <begin position="63"/>
        <end position="184"/>
    </location>
</feature>
<feature type="disulfide bond" evidence="6">
    <location>
        <begin position="105"/>
        <end position="166"/>
    </location>
</feature>
<sequence>MSSLKFTPTCLHLFSFFLTCCSIRTAAPTPSPSLSAAMNLSGPLLLLLLTAACVVSGVNLYASVASFGNMIECVQPDVSALQYNGYGCYCGFGGRGTPVDEVDQCCKDHDECYAAQKRNSQCRGTFNQPYVISYDYNCGRGWASCSASNNYCKAAACECDREAALCFARTDYNLQNKGVNKRFC</sequence>
<keyword evidence="9" id="KW-1133">Transmembrane helix</keyword>
<evidence type="ECO:0000256" key="3">
    <source>
        <dbReference type="ARBA" id="ARBA00023157"/>
    </source>
</evidence>
<dbReference type="InterPro" id="IPR016090">
    <property type="entry name" value="PLA2-like_dom"/>
</dbReference>
<name>A0A671X8U6_SPAAU</name>
<dbReference type="GO" id="GO:0016042">
    <property type="term" value="P:lipid catabolic process"/>
    <property type="evidence" value="ECO:0007669"/>
    <property type="project" value="InterPro"/>
</dbReference>